<keyword evidence="3" id="KW-1185">Reference proteome</keyword>
<dbReference type="Proteomes" id="UP000299102">
    <property type="component" value="Unassembled WGS sequence"/>
</dbReference>
<gene>
    <name evidence="2" type="ORF">EVAR_68406_1</name>
</gene>
<name>A0A4C1ZZV1_EUMVA</name>
<accession>A0A4C1ZZV1</accession>
<dbReference type="EMBL" id="BGZK01002442">
    <property type="protein sequence ID" value="GBP93986.1"/>
    <property type="molecule type" value="Genomic_DNA"/>
</dbReference>
<feature type="compositionally biased region" description="Polar residues" evidence="1">
    <location>
        <begin position="62"/>
        <end position="73"/>
    </location>
</feature>
<reference evidence="2 3" key="1">
    <citation type="journal article" date="2019" name="Commun. Biol.">
        <title>The bagworm genome reveals a unique fibroin gene that provides high tensile strength.</title>
        <authorList>
            <person name="Kono N."/>
            <person name="Nakamura H."/>
            <person name="Ohtoshi R."/>
            <person name="Tomita M."/>
            <person name="Numata K."/>
            <person name="Arakawa K."/>
        </authorList>
    </citation>
    <scope>NUCLEOTIDE SEQUENCE [LARGE SCALE GENOMIC DNA]</scope>
</reference>
<feature type="compositionally biased region" description="Basic and acidic residues" evidence="1">
    <location>
        <begin position="33"/>
        <end position="46"/>
    </location>
</feature>
<dbReference type="AlphaFoldDB" id="A0A4C1ZZV1"/>
<evidence type="ECO:0000313" key="2">
    <source>
        <dbReference type="EMBL" id="GBP93986.1"/>
    </source>
</evidence>
<evidence type="ECO:0000313" key="3">
    <source>
        <dbReference type="Proteomes" id="UP000299102"/>
    </source>
</evidence>
<sequence>MRAGTGASKSTFIKTGFEIKSAAAIMGRPPPADTKHTAQSTHDEPRAGSQPTPAAARAAHASTLNTLPSTRSL</sequence>
<evidence type="ECO:0000256" key="1">
    <source>
        <dbReference type="SAM" id="MobiDB-lite"/>
    </source>
</evidence>
<comment type="caution">
    <text evidence="2">The sequence shown here is derived from an EMBL/GenBank/DDBJ whole genome shotgun (WGS) entry which is preliminary data.</text>
</comment>
<organism evidence="2 3">
    <name type="scientific">Eumeta variegata</name>
    <name type="common">Bagworm moth</name>
    <name type="synonym">Eumeta japonica</name>
    <dbReference type="NCBI Taxonomy" id="151549"/>
    <lineage>
        <taxon>Eukaryota</taxon>
        <taxon>Metazoa</taxon>
        <taxon>Ecdysozoa</taxon>
        <taxon>Arthropoda</taxon>
        <taxon>Hexapoda</taxon>
        <taxon>Insecta</taxon>
        <taxon>Pterygota</taxon>
        <taxon>Neoptera</taxon>
        <taxon>Endopterygota</taxon>
        <taxon>Lepidoptera</taxon>
        <taxon>Glossata</taxon>
        <taxon>Ditrysia</taxon>
        <taxon>Tineoidea</taxon>
        <taxon>Psychidae</taxon>
        <taxon>Oiketicinae</taxon>
        <taxon>Eumeta</taxon>
    </lineage>
</organism>
<feature type="region of interest" description="Disordered" evidence="1">
    <location>
        <begin position="24"/>
        <end position="73"/>
    </location>
</feature>
<protein>
    <submittedName>
        <fullName evidence="2">Uncharacterized protein</fullName>
    </submittedName>
</protein>
<proteinExistence type="predicted"/>